<dbReference type="EMBL" id="VBSB01000008">
    <property type="protein sequence ID" value="NTY60325.1"/>
    <property type="molecule type" value="Genomic_DNA"/>
</dbReference>
<protein>
    <submittedName>
        <fullName evidence="2">Nuclear transport factor 2 family protein</fullName>
    </submittedName>
</protein>
<dbReference type="Proteomes" id="UP000708347">
    <property type="component" value="Unassembled WGS sequence"/>
</dbReference>
<keyword evidence="3" id="KW-1185">Reference proteome</keyword>
<organism evidence="2 3">
    <name type="scientific">Mycolicibacterium sphagni</name>
    <dbReference type="NCBI Taxonomy" id="1786"/>
    <lineage>
        <taxon>Bacteria</taxon>
        <taxon>Bacillati</taxon>
        <taxon>Actinomycetota</taxon>
        <taxon>Actinomycetes</taxon>
        <taxon>Mycobacteriales</taxon>
        <taxon>Mycobacteriaceae</taxon>
        <taxon>Mycolicibacterium</taxon>
    </lineage>
</organism>
<reference evidence="2 3" key="1">
    <citation type="submission" date="2019-05" db="EMBL/GenBank/DDBJ databases">
        <title>Mycolicibacterium sphagni ENV482 genome assembly.</title>
        <authorList>
            <person name="Chen W."/>
            <person name="Faulkner N.W."/>
            <person name="Hyman M.R."/>
        </authorList>
    </citation>
    <scope>NUCLEOTIDE SEQUENCE [LARGE SCALE GENOMIC DNA]</scope>
    <source>
        <strain evidence="2 3">ENV482</strain>
    </source>
</reference>
<dbReference type="InterPro" id="IPR032710">
    <property type="entry name" value="NTF2-like_dom_sf"/>
</dbReference>
<sequence>MSRSAEGAVFVFSGPIEDRLGVRERFDSYSDAVTRQAMDDYLDCWTDDGARFGAGGECQGIEALRQHWHGIWKMLSQMGFMTQIGSIVVDGETATARSYCLETLRFHDDTTHQLIGTYDDELRRVDGVWRFSTRRYRVLIDNI</sequence>
<dbReference type="Gene3D" id="3.10.450.50">
    <property type="match status" value="1"/>
</dbReference>
<evidence type="ECO:0000259" key="1">
    <source>
        <dbReference type="Pfam" id="PF13577"/>
    </source>
</evidence>
<feature type="domain" description="SnoaL-like" evidence="1">
    <location>
        <begin position="16"/>
        <end position="135"/>
    </location>
</feature>
<proteinExistence type="predicted"/>
<comment type="caution">
    <text evidence="2">The sequence shown here is derived from an EMBL/GenBank/DDBJ whole genome shotgun (WGS) entry which is preliminary data.</text>
</comment>
<name>A0ABX2JSB0_9MYCO</name>
<evidence type="ECO:0000313" key="2">
    <source>
        <dbReference type="EMBL" id="NTY60325.1"/>
    </source>
</evidence>
<accession>A0ABX2JSB0</accession>
<dbReference type="Pfam" id="PF13577">
    <property type="entry name" value="SnoaL_4"/>
    <property type="match status" value="1"/>
</dbReference>
<dbReference type="InterPro" id="IPR037401">
    <property type="entry name" value="SnoaL-like"/>
</dbReference>
<evidence type="ECO:0000313" key="3">
    <source>
        <dbReference type="Proteomes" id="UP000708347"/>
    </source>
</evidence>
<dbReference type="SUPFAM" id="SSF54427">
    <property type="entry name" value="NTF2-like"/>
    <property type="match status" value="1"/>
</dbReference>
<gene>
    <name evidence="2" type="ORF">FEG63_12285</name>
</gene>